<dbReference type="PROSITE" id="PS01232">
    <property type="entry name" value="PNP_UDP_1"/>
    <property type="match status" value="1"/>
</dbReference>
<dbReference type="InterPro" id="IPR000845">
    <property type="entry name" value="Nucleoside_phosphorylase_d"/>
</dbReference>
<reference evidence="8" key="1">
    <citation type="submission" date="2020-04" db="EMBL/GenBank/DDBJ databases">
        <title>Deep metagenomics examines the oral microbiome during advanced dental caries in children, revealing novel taxa and co-occurrences with host molecules.</title>
        <authorList>
            <person name="Baker J.L."/>
            <person name="Morton J.T."/>
            <person name="Dinis M."/>
            <person name="Alvarez R."/>
            <person name="Tran N.C."/>
            <person name="Knight R."/>
            <person name="Edlund A."/>
        </authorList>
    </citation>
    <scope>NUCLEOTIDE SEQUENCE</scope>
    <source>
        <strain evidence="8">JCVI_22A_bin.2</strain>
    </source>
</reference>
<dbReference type="SUPFAM" id="SSF53167">
    <property type="entry name" value="Purine and uridine phosphorylases"/>
    <property type="match status" value="1"/>
</dbReference>
<evidence type="ECO:0000256" key="4">
    <source>
        <dbReference type="ARBA" id="ARBA00022676"/>
    </source>
</evidence>
<evidence type="ECO:0000256" key="1">
    <source>
        <dbReference type="ARBA" id="ARBA00010456"/>
    </source>
</evidence>
<dbReference type="NCBIfam" id="TIGR00107">
    <property type="entry name" value="deoD"/>
    <property type="match status" value="1"/>
</dbReference>
<evidence type="ECO:0000313" key="9">
    <source>
        <dbReference type="Proteomes" id="UP000772566"/>
    </source>
</evidence>
<comment type="caution">
    <text evidence="8">The sequence shown here is derived from an EMBL/GenBank/DDBJ whole genome shotgun (WGS) entry which is preliminary data.</text>
</comment>
<name>A0A930W3E9_9ACTN</name>
<keyword evidence="4 8" id="KW-0328">Glycosyltransferase</keyword>
<comment type="similarity">
    <text evidence="1">Belongs to the PNP/UDP phosphorylase family.</text>
</comment>
<organism evidence="8 9">
    <name type="scientific">Lancefieldella parvula</name>
    <dbReference type="NCBI Taxonomy" id="1382"/>
    <lineage>
        <taxon>Bacteria</taxon>
        <taxon>Bacillati</taxon>
        <taxon>Actinomycetota</taxon>
        <taxon>Coriobacteriia</taxon>
        <taxon>Coriobacteriales</taxon>
        <taxon>Atopobiaceae</taxon>
        <taxon>Lancefieldella</taxon>
    </lineage>
</organism>
<dbReference type="NCBIfam" id="NF004489">
    <property type="entry name" value="PRK05819.1"/>
    <property type="match status" value="1"/>
</dbReference>
<dbReference type="PANTHER" id="PTHR43691">
    <property type="entry name" value="URIDINE PHOSPHORYLASE"/>
    <property type="match status" value="1"/>
</dbReference>
<dbReference type="Proteomes" id="UP000772566">
    <property type="component" value="Unassembled WGS sequence"/>
</dbReference>
<dbReference type="GO" id="GO:0004850">
    <property type="term" value="F:uridine phosphorylase activity"/>
    <property type="evidence" value="ECO:0007669"/>
    <property type="project" value="UniProtKB-EC"/>
</dbReference>
<dbReference type="InterPro" id="IPR004402">
    <property type="entry name" value="DeoD-type"/>
</dbReference>
<feature type="domain" description="Nucleoside phosphorylase" evidence="7">
    <location>
        <begin position="19"/>
        <end position="208"/>
    </location>
</feature>
<evidence type="ECO:0000313" key="8">
    <source>
        <dbReference type="EMBL" id="MBF4809113.1"/>
    </source>
</evidence>
<dbReference type="GO" id="GO:0004731">
    <property type="term" value="F:purine-nucleoside phosphorylase activity"/>
    <property type="evidence" value="ECO:0007669"/>
    <property type="project" value="InterPro"/>
</dbReference>
<dbReference type="InterPro" id="IPR035994">
    <property type="entry name" value="Nucleoside_phosphorylase_sf"/>
</dbReference>
<proteinExistence type="inferred from homology"/>
<dbReference type="CDD" id="cd09006">
    <property type="entry name" value="PNP_EcPNPI-like"/>
    <property type="match status" value="1"/>
</dbReference>
<dbReference type="GO" id="GO:0005829">
    <property type="term" value="C:cytosol"/>
    <property type="evidence" value="ECO:0007669"/>
    <property type="project" value="TreeGrafter"/>
</dbReference>
<dbReference type="EC" id="2.4.2.3" evidence="2"/>
<protein>
    <recommendedName>
        <fullName evidence="3">Uridine phosphorylase</fullName>
        <ecNumber evidence="2">2.4.2.3</ecNumber>
    </recommendedName>
</protein>
<comment type="catalytic activity">
    <reaction evidence="6">
        <text>uridine + phosphate = alpha-D-ribose 1-phosphate + uracil</text>
        <dbReference type="Rhea" id="RHEA:24388"/>
        <dbReference type="ChEBI" id="CHEBI:16704"/>
        <dbReference type="ChEBI" id="CHEBI:17568"/>
        <dbReference type="ChEBI" id="CHEBI:43474"/>
        <dbReference type="ChEBI" id="CHEBI:57720"/>
        <dbReference type="EC" id="2.4.2.3"/>
    </reaction>
</comment>
<accession>A0A930W3E9</accession>
<sequence length="212" mass="22562">MATTPTAHNAAVEGQIAKTVLMPGDPLRAKLLADTYLENVEQFNTVRNMFGYTGTYKGQPVSVMGSGMGMPSIGIYSYELFNFYGVDNILRIGSAGGLAPEVKLRDIVIGMSSSTDSNYPSQYGMPGTIAPTADFGLLSKAVAGAEKLGYPVRVGNILASDVFYTVDNSLPKWASMDVLAVEMESAALYLNAMHAHKHALTLLTISDLPLTG</sequence>
<keyword evidence="5 8" id="KW-0808">Transferase</keyword>
<evidence type="ECO:0000256" key="5">
    <source>
        <dbReference type="ARBA" id="ARBA00022679"/>
    </source>
</evidence>
<dbReference type="PANTHER" id="PTHR43691:SF11">
    <property type="entry name" value="FI09636P-RELATED"/>
    <property type="match status" value="1"/>
</dbReference>
<evidence type="ECO:0000256" key="3">
    <source>
        <dbReference type="ARBA" id="ARBA00021980"/>
    </source>
</evidence>
<dbReference type="Pfam" id="PF01048">
    <property type="entry name" value="PNP_UDP_1"/>
    <property type="match status" value="1"/>
</dbReference>
<gene>
    <name evidence="8" type="primary">deoD</name>
    <name evidence="8" type="ORF">HXK23_02650</name>
</gene>
<dbReference type="AlphaFoldDB" id="A0A930W3E9"/>
<dbReference type="EMBL" id="JABZGT010000115">
    <property type="protein sequence ID" value="MBF4809113.1"/>
    <property type="molecule type" value="Genomic_DNA"/>
</dbReference>
<dbReference type="Gene3D" id="3.40.50.1580">
    <property type="entry name" value="Nucleoside phosphorylase domain"/>
    <property type="match status" value="1"/>
</dbReference>
<evidence type="ECO:0000256" key="2">
    <source>
        <dbReference type="ARBA" id="ARBA00011888"/>
    </source>
</evidence>
<dbReference type="InterPro" id="IPR018016">
    <property type="entry name" value="Nucleoside_phosphorylase_CS"/>
</dbReference>
<feature type="non-terminal residue" evidence="8">
    <location>
        <position position="212"/>
    </location>
</feature>
<evidence type="ECO:0000256" key="6">
    <source>
        <dbReference type="ARBA" id="ARBA00048447"/>
    </source>
</evidence>
<evidence type="ECO:0000259" key="7">
    <source>
        <dbReference type="Pfam" id="PF01048"/>
    </source>
</evidence>
<dbReference type="GO" id="GO:0006218">
    <property type="term" value="P:uridine catabolic process"/>
    <property type="evidence" value="ECO:0007669"/>
    <property type="project" value="TreeGrafter"/>
</dbReference>